<dbReference type="OrthoDB" id="427006at2"/>
<gene>
    <name evidence="2" type="ORF">CY0110_30875</name>
</gene>
<dbReference type="Proteomes" id="UP000003781">
    <property type="component" value="Unassembled WGS sequence"/>
</dbReference>
<comment type="caution">
    <text evidence="2">The sequence shown here is derived from an EMBL/GenBank/DDBJ whole genome shotgun (WGS) entry which is preliminary data.</text>
</comment>
<dbReference type="EMBL" id="AAXW01000046">
    <property type="protein sequence ID" value="EAZ89374.1"/>
    <property type="molecule type" value="Genomic_DNA"/>
</dbReference>
<accession>A3IVY8</accession>
<sequence>MVTVAQIQEEIKQIRASGDVAPPNTWISSSSIKKKDKKYTYYRLLKADYDHRTKSGKPKNKMVSYLGSADSEKYLEMKTAIERRNQIEKLLKQLEKIEQQANMANQPSKRELHQPALTTLVMELITQVQTLQTEIQELKQQLSSTHK</sequence>
<feature type="coiled-coil region" evidence="1">
    <location>
        <begin position="77"/>
        <end position="141"/>
    </location>
</feature>
<evidence type="ECO:0000313" key="3">
    <source>
        <dbReference type="Proteomes" id="UP000003781"/>
    </source>
</evidence>
<protein>
    <submittedName>
        <fullName evidence="2">Uncharacterized protein</fullName>
    </submittedName>
</protein>
<name>A3IVY8_9CHRO</name>
<keyword evidence="3" id="KW-1185">Reference proteome</keyword>
<reference evidence="2 3" key="1">
    <citation type="submission" date="2007-03" db="EMBL/GenBank/DDBJ databases">
        <authorList>
            <person name="Stal L."/>
            <person name="Ferriera S."/>
            <person name="Johnson J."/>
            <person name="Kravitz S."/>
            <person name="Beeson K."/>
            <person name="Sutton G."/>
            <person name="Rogers Y.-H."/>
            <person name="Friedman R."/>
            <person name="Frazier M."/>
            <person name="Venter J.C."/>
        </authorList>
    </citation>
    <scope>NUCLEOTIDE SEQUENCE [LARGE SCALE GENOMIC DNA]</scope>
    <source>
        <strain evidence="2 3">CCY0110</strain>
    </source>
</reference>
<organism evidence="2 3">
    <name type="scientific">Crocosphaera chwakensis CCY0110</name>
    <dbReference type="NCBI Taxonomy" id="391612"/>
    <lineage>
        <taxon>Bacteria</taxon>
        <taxon>Bacillati</taxon>
        <taxon>Cyanobacteriota</taxon>
        <taxon>Cyanophyceae</taxon>
        <taxon>Oscillatoriophycideae</taxon>
        <taxon>Chroococcales</taxon>
        <taxon>Aphanothecaceae</taxon>
        <taxon>Crocosphaera</taxon>
        <taxon>Crocosphaera chwakensis</taxon>
    </lineage>
</organism>
<dbReference type="RefSeq" id="WP_008277545.1">
    <property type="nucleotide sequence ID" value="NZ_AAXW01000046.1"/>
</dbReference>
<keyword evidence="1" id="KW-0175">Coiled coil</keyword>
<proteinExistence type="predicted"/>
<evidence type="ECO:0000313" key="2">
    <source>
        <dbReference type="EMBL" id="EAZ89374.1"/>
    </source>
</evidence>
<evidence type="ECO:0000256" key="1">
    <source>
        <dbReference type="SAM" id="Coils"/>
    </source>
</evidence>
<dbReference type="AlphaFoldDB" id="A3IVY8"/>
<dbReference type="eggNOG" id="ENOG502ZD62">
    <property type="taxonomic scope" value="Bacteria"/>
</dbReference>